<evidence type="ECO:0000256" key="1">
    <source>
        <dbReference type="ARBA" id="ARBA00023157"/>
    </source>
</evidence>
<accession>A0A672GMH9</accession>
<evidence type="ECO:0000313" key="5">
    <source>
        <dbReference type="Proteomes" id="UP000472267"/>
    </source>
</evidence>
<dbReference type="GO" id="GO:0042742">
    <property type="term" value="P:defense response to bacterium"/>
    <property type="evidence" value="ECO:0007669"/>
    <property type="project" value="InterPro"/>
</dbReference>
<dbReference type="InterPro" id="IPR011001">
    <property type="entry name" value="Saposin-like"/>
</dbReference>
<dbReference type="PROSITE" id="PS50015">
    <property type="entry name" value="SAP_B"/>
    <property type="match status" value="1"/>
</dbReference>
<dbReference type="Proteomes" id="UP000472267">
    <property type="component" value="Chromosome 19"/>
</dbReference>
<dbReference type="InterPro" id="IPR038847">
    <property type="entry name" value="Granulysin-like"/>
</dbReference>
<dbReference type="Ensembl" id="ENSSFAT00005020793.1">
    <property type="protein sequence ID" value="ENSSFAP00005020003.1"/>
    <property type="gene ID" value="ENSSFAG00005010439.1"/>
</dbReference>
<gene>
    <name evidence="4" type="primary">LOC115406556</name>
</gene>
<dbReference type="Gene3D" id="1.10.225.10">
    <property type="entry name" value="Saposin-like"/>
    <property type="match status" value="1"/>
</dbReference>
<sequence>MEASGSRRFTSAGYKRVPAPQSVLTMETPPALLLCLLLACSVWAAHGRAVKISVDEPEPEPEPEDAASSVEAGGLPGICWACKWALKKVKKVVGDNATAAALRSRLLSVCNEIGLLKTACRSFVKKNLGELIEELTTTDDVKTICINVRACKPKEDLDPLPAADTPSPAPDRSPAPWFRLRQ</sequence>
<proteinExistence type="predicted"/>
<dbReference type="PANTHER" id="PTHR15541:SF2">
    <property type="entry name" value="GRANULYSIN"/>
    <property type="match status" value="1"/>
</dbReference>
<keyword evidence="5" id="KW-1185">Reference proteome</keyword>
<reference evidence="4" key="1">
    <citation type="submission" date="2019-06" db="EMBL/GenBank/DDBJ databases">
        <authorList>
            <consortium name="Wellcome Sanger Institute Data Sharing"/>
        </authorList>
    </citation>
    <scope>NUCLEOTIDE SEQUENCE [LARGE SCALE GENOMIC DNA]</scope>
</reference>
<protein>
    <recommendedName>
        <fullName evidence="3">Saposin B-type domain-containing protein</fullName>
    </recommendedName>
</protein>
<reference evidence="4" key="3">
    <citation type="submission" date="2025-09" db="UniProtKB">
        <authorList>
            <consortium name="Ensembl"/>
        </authorList>
    </citation>
    <scope>IDENTIFICATION</scope>
</reference>
<dbReference type="OMA" id="WGCKWAL"/>
<dbReference type="SMART" id="SM00741">
    <property type="entry name" value="SapB"/>
    <property type="match status" value="1"/>
</dbReference>
<reference evidence="4" key="2">
    <citation type="submission" date="2025-08" db="UniProtKB">
        <authorList>
            <consortium name="Ensembl"/>
        </authorList>
    </citation>
    <scope>IDENTIFICATION</scope>
</reference>
<keyword evidence="1" id="KW-1015">Disulfide bond</keyword>
<evidence type="ECO:0000259" key="3">
    <source>
        <dbReference type="PROSITE" id="PS50015"/>
    </source>
</evidence>
<dbReference type="AlphaFoldDB" id="A0A672GMH9"/>
<dbReference type="InParanoid" id="A0A672GMH9"/>
<feature type="region of interest" description="Disordered" evidence="2">
    <location>
        <begin position="155"/>
        <end position="182"/>
    </location>
</feature>
<feature type="domain" description="Saposin B-type" evidence="3">
    <location>
        <begin position="75"/>
        <end position="155"/>
    </location>
</feature>
<dbReference type="SUPFAM" id="SSF47862">
    <property type="entry name" value="Saposin"/>
    <property type="match status" value="1"/>
</dbReference>
<evidence type="ECO:0000256" key="2">
    <source>
        <dbReference type="SAM" id="MobiDB-lite"/>
    </source>
</evidence>
<dbReference type="InterPro" id="IPR008139">
    <property type="entry name" value="SaposinB_dom"/>
</dbReference>
<dbReference type="PANTHER" id="PTHR15541">
    <property type="entry name" value="GRANULYSIN RELATED"/>
    <property type="match status" value="1"/>
</dbReference>
<evidence type="ECO:0000313" key="4">
    <source>
        <dbReference type="Ensembl" id="ENSSFAP00005020003.1"/>
    </source>
</evidence>
<name>A0A672GMH9_SALFA</name>
<organism evidence="4 5">
    <name type="scientific">Salarias fasciatus</name>
    <name type="common">Jewelled blenny</name>
    <name type="synonym">Blennius fasciatus</name>
    <dbReference type="NCBI Taxonomy" id="181472"/>
    <lineage>
        <taxon>Eukaryota</taxon>
        <taxon>Metazoa</taxon>
        <taxon>Chordata</taxon>
        <taxon>Craniata</taxon>
        <taxon>Vertebrata</taxon>
        <taxon>Euteleostomi</taxon>
        <taxon>Actinopterygii</taxon>
        <taxon>Neopterygii</taxon>
        <taxon>Teleostei</taxon>
        <taxon>Neoteleostei</taxon>
        <taxon>Acanthomorphata</taxon>
        <taxon>Ovalentaria</taxon>
        <taxon>Blenniimorphae</taxon>
        <taxon>Blenniiformes</taxon>
        <taxon>Blennioidei</taxon>
        <taxon>Blenniidae</taxon>
        <taxon>Salariinae</taxon>
        <taxon>Salarias</taxon>
    </lineage>
</organism>